<accession>A0ABR6WUP7</accession>
<evidence type="ECO:0000313" key="1">
    <source>
        <dbReference type="EMBL" id="MBC3804349.1"/>
    </source>
</evidence>
<dbReference type="PANTHER" id="PTHR37953">
    <property type="entry name" value="UPF0127 PROTEIN MJ1496"/>
    <property type="match status" value="1"/>
</dbReference>
<dbReference type="InterPro" id="IPR038695">
    <property type="entry name" value="Saro_0823-like_sf"/>
</dbReference>
<dbReference type="PANTHER" id="PTHR37953:SF1">
    <property type="entry name" value="UPF0127 PROTEIN MJ1496"/>
    <property type="match status" value="1"/>
</dbReference>
<sequence length="123" mass="14036">MEIYQAIRDDIVLFTKVKLANDFFTRLVGLLKTKSLDSQQGLLLKKCRQVHTFGMKFNIDVVFLSREGEILDLEKNMVPGRISRHVKEAYWVLELESGAVARQKLETHQKITFTKANAAIGGK</sequence>
<dbReference type="Proteomes" id="UP000603234">
    <property type="component" value="Unassembled WGS sequence"/>
</dbReference>
<organism evidence="1 2">
    <name type="scientific">Acetobacterium fimetarium</name>
    <dbReference type="NCBI Taxonomy" id="52691"/>
    <lineage>
        <taxon>Bacteria</taxon>
        <taxon>Bacillati</taxon>
        <taxon>Bacillota</taxon>
        <taxon>Clostridia</taxon>
        <taxon>Eubacteriales</taxon>
        <taxon>Eubacteriaceae</taxon>
        <taxon>Acetobacterium</taxon>
    </lineage>
</organism>
<proteinExistence type="predicted"/>
<dbReference type="RefSeq" id="WP_186842235.1">
    <property type="nucleotide sequence ID" value="NZ_WJBC01000009.1"/>
</dbReference>
<dbReference type="Pfam" id="PF02643">
    <property type="entry name" value="DUF192"/>
    <property type="match status" value="1"/>
</dbReference>
<comment type="caution">
    <text evidence="1">The sequence shown here is derived from an EMBL/GenBank/DDBJ whole genome shotgun (WGS) entry which is preliminary data.</text>
</comment>
<name>A0ABR6WUP7_9FIRM</name>
<evidence type="ECO:0000313" key="2">
    <source>
        <dbReference type="Proteomes" id="UP000603234"/>
    </source>
</evidence>
<keyword evidence="2" id="KW-1185">Reference proteome</keyword>
<gene>
    <name evidence="1" type="ORF">GH808_07885</name>
</gene>
<protein>
    <submittedName>
        <fullName evidence="1">DUF192 domain-containing protein</fullName>
    </submittedName>
</protein>
<reference evidence="1 2" key="1">
    <citation type="journal article" date="2020" name="mSystems">
        <title>Defining Genomic and Predicted Metabolic Features of the Acetobacterium Genus.</title>
        <authorList>
            <person name="Ross D.E."/>
            <person name="Marshall C.W."/>
            <person name="Gulliver D."/>
            <person name="May H.D."/>
            <person name="Norman R.S."/>
        </authorList>
    </citation>
    <scope>NUCLEOTIDE SEQUENCE [LARGE SCALE GENOMIC DNA]</scope>
    <source>
        <strain evidence="1 2">DSM 8238</strain>
    </source>
</reference>
<dbReference type="EMBL" id="WJBC01000009">
    <property type="protein sequence ID" value="MBC3804349.1"/>
    <property type="molecule type" value="Genomic_DNA"/>
</dbReference>
<dbReference type="InterPro" id="IPR003795">
    <property type="entry name" value="DUF192"/>
</dbReference>
<dbReference type="Gene3D" id="2.60.120.1140">
    <property type="entry name" value="Protein of unknown function DUF192"/>
    <property type="match status" value="1"/>
</dbReference>